<gene>
    <name evidence="2" type="ORF">E8P82_01650</name>
</gene>
<feature type="region of interest" description="Disordered" evidence="1">
    <location>
        <begin position="405"/>
        <end position="428"/>
    </location>
</feature>
<sequence length="428" mass="45426">MTDGLRPVTDDAGLVIQGGVGGIRFQWEELDDAARELSVLAAEVEGVALAVAFLDRDLVELPWRIMRSGPPDGIFGPHYQSALAQVHAAETAALEISRTLESTEARLRASIRAYQLADDIVRSATEAVRTASVLVVRKAAREAIEHGSLRTGPIDLRRRDQGTQVPFEGTVEGILDRLTAVENDAPGTFEVLRSGSAESPFFVVVLPGTQSGLIDGRAGSNPFDVGGIAEALAEDSHFMEAAVREALETAGAGAADPVMIAGHSQGGLHAVNLADPEGLGGRFEVQLVVTAGSPTGWQATGPAEYLHLEHRDDLVPGLDATPNEDDRHRTTVRIDNPVPGLGRRPDGTRESWGLGPAHKLENYTQGARLIDASDAPSLAPSVALLAAAGAPGTARRYSFTAVRRRPRVVPSKGRHTPEEPHCRSRLGP</sequence>
<dbReference type="InterPro" id="IPR029058">
    <property type="entry name" value="AB_hydrolase_fold"/>
</dbReference>
<reference evidence="2 3" key="1">
    <citation type="submission" date="2019-04" db="EMBL/GenBank/DDBJ databases">
        <authorList>
            <person name="Liu Q."/>
            <person name="Xin Y.-H."/>
        </authorList>
    </citation>
    <scope>NUCLEOTIDE SEQUENCE [LARGE SCALE GENOMIC DNA]</scope>
    <source>
        <strain evidence="2 3">AM23</strain>
    </source>
</reference>
<evidence type="ECO:0000256" key="1">
    <source>
        <dbReference type="SAM" id="MobiDB-lite"/>
    </source>
</evidence>
<protein>
    <submittedName>
        <fullName evidence="2">Uncharacterized protein</fullName>
    </submittedName>
</protein>
<dbReference type="SUPFAM" id="SSF53474">
    <property type="entry name" value="alpha/beta-Hydrolases"/>
    <property type="match status" value="1"/>
</dbReference>
<comment type="caution">
    <text evidence="2">The sequence shown here is derived from an EMBL/GenBank/DDBJ whole genome shotgun (WGS) entry which is preliminary data.</text>
</comment>
<dbReference type="AlphaFoldDB" id="A0A4S5EAJ1"/>
<dbReference type="Proteomes" id="UP000305233">
    <property type="component" value="Unassembled WGS sequence"/>
</dbReference>
<dbReference type="RefSeq" id="WP_136452734.1">
    <property type="nucleotide sequence ID" value="NZ_SSWH01000001.1"/>
</dbReference>
<evidence type="ECO:0000313" key="2">
    <source>
        <dbReference type="EMBL" id="THJ68632.1"/>
    </source>
</evidence>
<name>A0A4S5EAJ1_9MICC</name>
<dbReference type="Gene3D" id="3.40.50.1820">
    <property type="entry name" value="alpha/beta hydrolase"/>
    <property type="match status" value="1"/>
</dbReference>
<accession>A0A4S5EAJ1</accession>
<organism evidence="2 3">
    <name type="scientific">Arthrobacter echini</name>
    <dbReference type="NCBI Taxonomy" id="1529066"/>
    <lineage>
        <taxon>Bacteria</taxon>
        <taxon>Bacillati</taxon>
        <taxon>Actinomycetota</taxon>
        <taxon>Actinomycetes</taxon>
        <taxon>Micrococcales</taxon>
        <taxon>Micrococcaceae</taxon>
        <taxon>Arthrobacter</taxon>
    </lineage>
</organism>
<dbReference type="EMBL" id="SSWH01000001">
    <property type="protein sequence ID" value="THJ68632.1"/>
    <property type="molecule type" value="Genomic_DNA"/>
</dbReference>
<proteinExistence type="predicted"/>
<evidence type="ECO:0000313" key="3">
    <source>
        <dbReference type="Proteomes" id="UP000305233"/>
    </source>
</evidence>
<feature type="region of interest" description="Disordered" evidence="1">
    <location>
        <begin position="320"/>
        <end position="357"/>
    </location>
</feature>
<keyword evidence="3" id="KW-1185">Reference proteome</keyword>
<dbReference type="OrthoDB" id="5095936at2"/>